<dbReference type="SUPFAM" id="SSF52833">
    <property type="entry name" value="Thioredoxin-like"/>
    <property type="match status" value="1"/>
</dbReference>
<protein>
    <recommendedName>
        <fullName evidence="1">Thioredoxin domain-containing protein</fullName>
    </recommendedName>
</protein>
<reference evidence="2" key="1">
    <citation type="submission" date="2021-02" db="EMBL/GenBank/DDBJ databases">
        <authorList>
            <person name="Dougan E. K."/>
            <person name="Rhodes N."/>
            <person name="Thang M."/>
            <person name="Chan C."/>
        </authorList>
    </citation>
    <scope>NUCLEOTIDE SEQUENCE</scope>
</reference>
<feature type="domain" description="Thioredoxin" evidence="1">
    <location>
        <begin position="16"/>
        <end position="120"/>
    </location>
</feature>
<evidence type="ECO:0000313" key="3">
    <source>
        <dbReference type="Proteomes" id="UP000626109"/>
    </source>
</evidence>
<name>A0A813LQI4_POLGL</name>
<dbReference type="InterPro" id="IPR013766">
    <property type="entry name" value="Thioredoxin_domain"/>
</dbReference>
<dbReference type="Gene3D" id="3.40.30.10">
    <property type="entry name" value="Glutaredoxin"/>
    <property type="match status" value="1"/>
</dbReference>
<dbReference type="Pfam" id="PF00085">
    <property type="entry name" value="Thioredoxin"/>
    <property type="match status" value="1"/>
</dbReference>
<organism evidence="2 3">
    <name type="scientific">Polarella glacialis</name>
    <name type="common">Dinoflagellate</name>
    <dbReference type="NCBI Taxonomy" id="89957"/>
    <lineage>
        <taxon>Eukaryota</taxon>
        <taxon>Sar</taxon>
        <taxon>Alveolata</taxon>
        <taxon>Dinophyceae</taxon>
        <taxon>Suessiales</taxon>
        <taxon>Suessiaceae</taxon>
        <taxon>Polarella</taxon>
    </lineage>
</organism>
<dbReference type="Proteomes" id="UP000626109">
    <property type="component" value="Unassembled WGS sequence"/>
</dbReference>
<comment type="caution">
    <text evidence="2">The sequence shown here is derived from an EMBL/GenBank/DDBJ whole genome shotgun (WGS) entry which is preliminary data.</text>
</comment>
<dbReference type="PANTHER" id="PTHR19991:SF2">
    <property type="entry name" value="GH08893P"/>
    <property type="match status" value="1"/>
</dbReference>
<dbReference type="PANTHER" id="PTHR19991">
    <property type="entry name" value="L 2 01289"/>
    <property type="match status" value="1"/>
</dbReference>
<proteinExistence type="predicted"/>
<accession>A0A813LQI4</accession>
<feature type="non-terminal residue" evidence="2">
    <location>
        <position position="155"/>
    </location>
</feature>
<dbReference type="AlphaFoldDB" id="A0A813LQI4"/>
<gene>
    <name evidence="2" type="ORF">PGLA2088_LOCUS45520</name>
</gene>
<dbReference type="InterPro" id="IPR036249">
    <property type="entry name" value="Thioredoxin-like_sf"/>
</dbReference>
<evidence type="ECO:0000259" key="1">
    <source>
        <dbReference type="Pfam" id="PF00085"/>
    </source>
</evidence>
<evidence type="ECO:0000313" key="2">
    <source>
        <dbReference type="EMBL" id="CAE8729767.1"/>
    </source>
</evidence>
<sequence>VGCVGVLLARAGQRLQVLNDQSFEHETQASTGGTTGSWLVTFGEGRCTSCSEVRDALELADEELRSAYTIPALVDRADSAGLWKRFGIREVPTTLFIGKGKMVRDTGQSKDASDFVNFVNNALEASTVGEKVPPEPSMIDKLLDMVRGIFGSGEL</sequence>
<dbReference type="EMBL" id="CAJNNW010035741">
    <property type="protein sequence ID" value="CAE8729767.1"/>
    <property type="molecule type" value="Genomic_DNA"/>
</dbReference>